<evidence type="ECO:0000256" key="1">
    <source>
        <dbReference type="SAM" id="MobiDB-lite"/>
    </source>
</evidence>
<sequence length="254" mass="28852">MKRYLYLTTVVAVLSCNNNVKDRTVPPKPESVNLVKKDKDDAEVQGARLGYKQLPPLIKYLTSAETGITDPVQNIKAQEDFLSEGLPVGASLLEWKEKQGNSWEKADKLYADFVNQHKDHKYISDFRQYGAYVILVKLNLLGDDSPEGLEKIYFYLNELVKGNSINTPLISYGLSKLKEKRFPETKISDLANKVKDNLQSSSRFTSFKSNLKQSISQPSAKKKEHAAEEENHVKIYQMIEEGENNIKLLAQSHK</sequence>
<evidence type="ECO:0000313" key="2">
    <source>
        <dbReference type="EMBL" id="NLR68675.1"/>
    </source>
</evidence>
<dbReference type="EMBL" id="JABAIA010000004">
    <property type="protein sequence ID" value="NLR68675.1"/>
    <property type="molecule type" value="Genomic_DNA"/>
</dbReference>
<keyword evidence="3" id="KW-1185">Reference proteome</keyword>
<organism evidence="2 3">
    <name type="scientific">Chitinophaga varians</name>
    <dbReference type="NCBI Taxonomy" id="2202339"/>
    <lineage>
        <taxon>Bacteria</taxon>
        <taxon>Pseudomonadati</taxon>
        <taxon>Bacteroidota</taxon>
        <taxon>Chitinophagia</taxon>
        <taxon>Chitinophagales</taxon>
        <taxon>Chitinophagaceae</taxon>
        <taxon>Chitinophaga</taxon>
    </lineage>
</organism>
<accession>A0A847S5G6</accession>
<dbReference type="AlphaFoldDB" id="A0A847S5G6"/>
<dbReference type="Proteomes" id="UP000570474">
    <property type="component" value="Unassembled WGS sequence"/>
</dbReference>
<evidence type="ECO:0008006" key="4">
    <source>
        <dbReference type="Google" id="ProtNLM"/>
    </source>
</evidence>
<evidence type="ECO:0000313" key="3">
    <source>
        <dbReference type="Proteomes" id="UP000570474"/>
    </source>
</evidence>
<name>A0A847S5G6_9BACT</name>
<dbReference type="RefSeq" id="WP_168874635.1">
    <property type="nucleotide sequence ID" value="NZ_JABAIA010000004.1"/>
</dbReference>
<feature type="region of interest" description="Disordered" evidence="1">
    <location>
        <begin position="209"/>
        <end position="228"/>
    </location>
</feature>
<gene>
    <name evidence="2" type="ORF">HGH92_30510</name>
</gene>
<feature type="compositionally biased region" description="Polar residues" evidence="1">
    <location>
        <begin position="209"/>
        <end position="219"/>
    </location>
</feature>
<comment type="caution">
    <text evidence="2">The sequence shown here is derived from an EMBL/GenBank/DDBJ whole genome shotgun (WGS) entry which is preliminary data.</text>
</comment>
<dbReference type="PROSITE" id="PS51257">
    <property type="entry name" value="PROKAR_LIPOPROTEIN"/>
    <property type="match status" value="1"/>
</dbReference>
<proteinExistence type="predicted"/>
<reference evidence="2 3" key="1">
    <citation type="submission" date="2020-04" db="EMBL/GenBank/DDBJ databases">
        <authorList>
            <person name="Yin C."/>
        </authorList>
    </citation>
    <scope>NUCLEOTIDE SEQUENCE [LARGE SCALE GENOMIC DNA]</scope>
    <source>
        <strain evidence="2 3">Ae27</strain>
    </source>
</reference>
<protein>
    <recommendedName>
        <fullName evidence="4">Lipoprotein</fullName>
    </recommendedName>
</protein>